<gene>
    <name evidence="1" type="ORF">METZ01_LOCUS165711</name>
</gene>
<proteinExistence type="predicted"/>
<evidence type="ECO:0008006" key="2">
    <source>
        <dbReference type="Google" id="ProtNLM"/>
    </source>
</evidence>
<sequence>MDLRIIDNWLDKDLIKHLSDQFLYTYPHFFVEKSRDTKPLMYSHDFTPGNPLISFIEEKIKNQFEAEYGELNFTRIYFNVAHPGMNGEFHVDSKDTNAGPSIMLMVTPKGEGGDFYYRPDPQDNLCIEKIEYEQNRLLIFDAHMEHYGQSFTDKARITLVFKTYVEPN</sequence>
<dbReference type="Gene3D" id="2.60.120.620">
    <property type="entry name" value="q2cbj1_9rhob like domain"/>
    <property type="match status" value="1"/>
</dbReference>
<reference evidence="1" key="1">
    <citation type="submission" date="2018-05" db="EMBL/GenBank/DDBJ databases">
        <authorList>
            <person name="Lanie J.A."/>
            <person name="Ng W.-L."/>
            <person name="Kazmierczak K.M."/>
            <person name="Andrzejewski T.M."/>
            <person name="Davidsen T.M."/>
            <person name="Wayne K.J."/>
            <person name="Tettelin H."/>
            <person name="Glass J.I."/>
            <person name="Rusch D."/>
            <person name="Podicherti R."/>
            <person name="Tsui H.-C.T."/>
            <person name="Winkler M.E."/>
        </authorList>
    </citation>
    <scope>NUCLEOTIDE SEQUENCE</scope>
</reference>
<dbReference type="AlphaFoldDB" id="A0A382BI30"/>
<dbReference type="EMBL" id="UINC01029699">
    <property type="protein sequence ID" value="SVB12857.1"/>
    <property type="molecule type" value="Genomic_DNA"/>
</dbReference>
<name>A0A382BI30_9ZZZZ</name>
<evidence type="ECO:0000313" key="1">
    <source>
        <dbReference type="EMBL" id="SVB12857.1"/>
    </source>
</evidence>
<accession>A0A382BI30</accession>
<organism evidence="1">
    <name type="scientific">marine metagenome</name>
    <dbReference type="NCBI Taxonomy" id="408172"/>
    <lineage>
        <taxon>unclassified sequences</taxon>
        <taxon>metagenomes</taxon>
        <taxon>ecological metagenomes</taxon>
    </lineage>
</organism>
<protein>
    <recommendedName>
        <fullName evidence="2">Prolyl 4-hydroxylase alpha subunit Fe(2+) 2OG dioxygenase domain-containing protein</fullName>
    </recommendedName>
</protein>